<accession>A0A2P8HYI2</accession>
<sequence length="299" mass="35139">MKKRLGKEIRSLRKQQQITQQDLSSSNVTQATISKIESGEHAPNIETLYLIAERLNVSIEHFFPLLKFDQPDYVNQTIEYMEKLSNGHEYKKVFQVAERELSKPEYTFSNDWFSSFLRWNYWYAAYRIAAVPKEEAERNLSALFEQLKASREHLENLPARITNSLAIMKSEEGKLNESLKLFEQALQSLSLPTYKSPARAAHIYQLRLIYNQAKTYYDLGEFKKAKSSVYRGQALSKRYENMSLLGQFFYYEGQCLEQENAEVEKIARCYEQALFFFEFLDKTYYADLLKKQKGAYLTL</sequence>
<evidence type="ECO:0000259" key="1">
    <source>
        <dbReference type="PROSITE" id="PS50943"/>
    </source>
</evidence>
<dbReference type="PANTHER" id="PTHR37038">
    <property type="entry name" value="TRANSCRIPTIONAL REGULATOR-RELATED"/>
    <property type="match status" value="1"/>
</dbReference>
<dbReference type="SMART" id="SM00530">
    <property type="entry name" value="HTH_XRE"/>
    <property type="match status" value="1"/>
</dbReference>
<organism evidence="2 3">
    <name type="scientific">Salsuginibacillus halophilus</name>
    <dbReference type="NCBI Taxonomy" id="517424"/>
    <lineage>
        <taxon>Bacteria</taxon>
        <taxon>Bacillati</taxon>
        <taxon>Bacillota</taxon>
        <taxon>Bacilli</taxon>
        <taxon>Bacillales</taxon>
        <taxon>Bacillaceae</taxon>
        <taxon>Salsuginibacillus</taxon>
    </lineage>
</organism>
<dbReference type="AlphaFoldDB" id="A0A2P8HYI2"/>
<proteinExistence type="predicted"/>
<name>A0A2P8HYI2_9BACI</name>
<dbReference type="PANTHER" id="PTHR37038:SF14">
    <property type="entry name" value="TRANSCRIPTIONAL ACTIVATOR"/>
    <property type="match status" value="1"/>
</dbReference>
<dbReference type="OrthoDB" id="1150409at2"/>
<dbReference type="CDD" id="cd00093">
    <property type="entry name" value="HTH_XRE"/>
    <property type="match status" value="1"/>
</dbReference>
<evidence type="ECO:0000313" key="2">
    <source>
        <dbReference type="EMBL" id="PSL51292.1"/>
    </source>
</evidence>
<dbReference type="InterPro" id="IPR011990">
    <property type="entry name" value="TPR-like_helical_dom_sf"/>
</dbReference>
<comment type="caution">
    <text evidence="2">The sequence shown here is derived from an EMBL/GenBank/DDBJ whole genome shotgun (WGS) entry which is preliminary data.</text>
</comment>
<dbReference type="GO" id="GO:0003677">
    <property type="term" value="F:DNA binding"/>
    <property type="evidence" value="ECO:0007669"/>
    <property type="project" value="InterPro"/>
</dbReference>
<dbReference type="Pfam" id="PF18768">
    <property type="entry name" value="RNPP_C"/>
    <property type="match status" value="1"/>
</dbReference>
<dbReference type="Pfam" id="PF01381">
    <property type="entry name" value="HTH_3"/>
    <property type="match status" value="1"/>
</dbReference>
<dbReference type="Gene3D" id="1.25.40.10">
    <property type="entry name" value="Tetratricopeptide repeat domain"/>
    <property type="match status" value="1"/>
</dbReference>
<dbReference type="EMBL" id="PYAV01000001">
    <property type="protein sequence ID" value="PSL51292.1"/>
    <property type="molecule type" value="Genomic_DNA"/>
</dbReference>
<dbReference type="Proteomes" id="UP000242310">
    <property type="component" value="Unassembled WGS sequence"/>
</dbReference>
<dbReference type="InterPro" id="IPR041315">
    <property type="entry name" value="PlcR_TPR"/>
</dbReference>
<protein>
    <submittedName>
        <fullName evidence="2">Helix-turn-helix protein</fullName>
    </submittedName>
</protein>
<dbReference type="Gene3D" id="1.10.260.40">
    <property type="entry name" value="lambda repressor-like DNA-binding domains"/>
    <property type="match status" value="1"/>
</dbReference>
<gene>
    <name evidence="2" type="ORF">B0H94_101205</name>
</gene>
<dbReference type="PROSITE" id="PS50943">
    <property type="entry name" value="HTH_CROC1"/>
    <property type="match status" value="1"/>
</dbReference>
<dbReference type="InterPro" id="IPR053163">
    <property type="entry name" value="HTH-type_regulator_Rgg"/>
</dbReference>
<dbReference type="SUPFAM" id="SSF47413">
    <property type="entry name" value="lambda repressor-like DNA-binding domains"/>
    <property type="match status" value="1"/>
</dbReference>
<dbReference type="InterPro" id="IPR001387">
    <property type="entry name" value="Cro/C1-type_HTH"/>
</dbReference>
<feature type="domain" description="HTH cro/C1-type" evidence="1">
    <location>
        <begin position="9"/>
        <end position="62"/>
    </location>
</feature>
<dbReference type="SUPFAM" id="SSF48452">
    <property type="entry name" value="TPR-like"/>
    <property type="match status" value="1"/>
</dbReference>
<evidence type="ECO:0000313" key="3">
    <source>
        <dbReference type="Proteomes" id="UP000242310"/>
    </source>
</evidence>
<keyword evidence="3" id="KW-1185">Reference proteome</keyword>
<dbReference type="InterPro" id="IPR010982">
    <property type="entry name" value="Lambda_DNA-bd_dom_sf"/>
</dbReference>
<reference evidence="2 3" key="1">
    <citation type="submission" date="2018-03" db="EMBL/GenBank/DDBJ databases">
        <title>Genomic Encyclopedia of Type Strains, Phase III (KMG-III): the genomes of soil and plant-associated and newly described type strains.</title>
        <authorList>
            <person name="Whitman W."/>
        </authorList>
    </citation>
    <scope>NUCLEOTIDE SEQUENCE [LARGE SCALE GENOMIC DNA]</scope>
    <source>
        <strain evidence="2 3">CGMCC 1.07653</strain>
    </source>
</reference>
<dbReference type="RefSeq" id="WP_106587366.1">
    <property type="nucleotide sequence ID" value="NZ_PYAV01000001.1"/>
</dbReference>